<keyword evidence="1" id="KW-0808">Transferase</keyword>
<dbReference type="Proteomes" id="UP000289954">
    <property type="component" value="Unassembled WGS sequence"/>
</dbReference>
<dbReference type="PANTHER" id="PTHR12149">
    <property type="entry name" value="FRUCTOSAMINE 3 KINASE-RELATED PROTEIN"/>
    <property type="match status" value="1"/>
</dbReference>
<reference evidence="2 3" key="1">
    <citation type="submission" date="2019-01" db="EMBL/GenBank/DDBJ databases">
        <title>Draft genome sequence of Cellulomonas takizawaensis strain TKZ-21.</title>
        <authorList>
            <person name="Yamamura H."/>
            <person name="Hayashi T."/>
            <person name="Hamada M."/>
            <person name="Serisawa Y."/>
            <person name="Matsuyama K."/>
            <person name="Nakagawa Y."/>
            <person name="Otoguro M."/>
            <person name="Yanagida F."/>
            <person name="Hayakawa M."/>
        </authorList>
    </citation>
    <scope>NUCLEOTIDE SEQUENCE [LARGE SCALE GENOMIC DNA]</scope>
    <source>
        <strain evidence="2 3">NBRC12680</strain>
    </source>
</reference>
<dbReference type="InterPro" id="IPR011009">
    <property type="entry name" value="Kinase-like_dom_sf"/>
</dbReference>
<dbReference type="Gene3D" id="1.20.1270.240">
    <property type="match status" value="1"/>
</dbReference>
<evidence type="ECO:0000313" key="3">
    <source>
        <dbReference type="Proteomes" id="UP000289954"/>
    </source>
</evidence>
<dbReference type="PANTHER" id="PTHR12149:SF8">
    <property type="entry name" value="PROTEIN-RIBULOSAMINE 3-KINASE"/>
    <property type="match status" value="1"/>
</dbReference>
<dbReference type="Gene3D" id="3.30.200.20">
    <property type="entry name" value="Phosphorylase Kinase, domain 1"/>
    <property type="match status" value="1"/>
</dbReference>
<gene>
    <name evidence="2" type="ORF">CBZ_17320</name>
</gene>
<evidence type="ECO:0000313" key="2">
    <source>
        <dbReference type="EMBL" id="GCE76676.1"/>
    </source>
</evidence>
<dbReference type="PIRSF" id="PIRSF006221">
    <property type="entry name" value="Ketosamine-3-kinase"/>
    <property type="match status" value="1"/>
</dbReference>
<evidence type="ECO:0000256" key="1">
    <source>
        <dbReference type="PIRNR" id="PIRNR006221"/>
    </source>
</evidence>
<dbReference type="GO" id="GO:0016301">
    <property type="term" value="F:kinase activity"/>
    <property type="evidence" value="ECO:0007669"/>
    <property type="project" value="UniProtKB-UniRule"/>
</dbReference>
<proteinExistence type="inferred from homology"/>
<accession>A0A402DRG4</accession>
<comment type="similarity">
    <text evidence="1">Belongs to the fructosamine kinase family.</text>
</comment>
<name>A0A402DRG4_9CELL</name>
<sequence length="265" mass="27578">MHGTGGPATAAAVFRKERSDAPAGFFRCEAAGLRWLRDAGGAPVVDVLAVDEAGLTLRRLVPVAPTRAAARAFGRGLARTHDAGAPAFGSPAPGWDADGFVGPLDAPLPLPAGRFARWGEFQAECRVEPLARALVDAGVVDDAVARDLGRLAARLASGDLDDDDRPARLHGDLWSGNVVWTADGATLVDPAAHGGHRETDLAMLALFGLRHLDDVMAGYAEVHPLRAGLAGRAGLPQVHPVAVHALLFGGGYVGQLAALARRWGR</sequence>
<keyword evidence="1 2" id="KW-0418">Kinase</keyword>
<organism evidence="2 3">
    <name type="scientific">Cellulomonas biazotea</name>
    <dbReference type="NCBI Taxonomy" id="1709"/>
    <lineage>
        <taxon>Bacteria</taxon>
        <taxon>Bacillati</taxon>
        <taxon>Actinomycetota</taxon>
        <taxon>Actinomycetes</taxon>
        <taxon>Micrococcales</taxon>
        <taxon>Cellulomonadaceae</taxon>
        <taxon>Cellulomonas</taxon>
    </lineage>
</organism>
<dbReference type="EMBL" id="BIMR01000119">
    <property type="protein sequence ID" value="GCE76676.1"/>
    <property type="molecule type" value="Genomic_DNA"/>
</dbReference>
<dbReference type="Pfam" id="PF03881">
    <property type="entry name" value="Fructosamin_kin"/>
    <property type="match status" value="1"/>
</dbReference>
<dbReference type="InterPro" id="IPR016477">
    <property type="entry name" value="Fructo-/Ketosamine-3-kinase"/>
</dbReference>
<dbReference type="AlphaFoldDB" id="A0A402DRG4"/>
<dbReference type="SUPFAM" id="SSF56112">
    <property type="entry name" value="Protein kinase-like (PK-like)"/>
    <property type="match status" value="1"/>
</dbReference>
<dbReference type="Gene3D" id="1.10.510.10">
    <property type="entry name" value="Transferase(Phosphotransferase) domain 1"/>
    <property type="match status" value="1"/>
</dbReference>
<keyword evidence="3" id="KW-1185">Reference proteome</keyword>
<comment type="caution">
    <text evidence="2">The sequence shown here is derived from an EMBL/GenBank/DDBJ whole genome shotgun (WGS) entry which is preliminary data.</text>
</comment>
<protein>
    <submittedName>
        <fullName evidence="2">Fructosamine kinase</fullName>
    </submittedName>
</protein>